<feature type="domain" description="Hemerythrin-like" evidence="2">
    <location>
        <begin position="14"/>
        <end position="133"/>
    </location>
</feature>
<feature type="coiled-coil region" evidence="1">
    <location>
        <begin position="73"/>
        <end position="100"/>
    </location>
</feature>
<evidence type="ECO:0000256" key="1">
    <source>
        <dbReference type="SAM" id="Coils"/>
    </source>
</evidence>
<keyword evidence="4" id="KW-1185">Reference proteome</keyword>
<dbReference type="RefSeq" id="WP_196985517.1">
    <property type="nucleotide sequence ID" value="NZ_JADWYS010000001.1"/>
</dbReference>
<dbReference type="PANTHER" id="PTHR35585">
    <property type="entry name" value="HHE DOMAIN PROTEIN (AFU_ORTHOLOGUE AFUA_4G00730)"/>
    <property type="match status" value="1"/>
</dbReference>
<comment type="caution">
    <text evidence="3">The sequence shown here is derived from an EMBL/GenBank/DDBJ whole genome shotgun (WGS) entry which is preliminary data.</text>
</comment>
<dbReference type="Pfam" id="PF01814">
    <property type="entry name" value="Hemerythrin"/>
    <property type="match status" value="1"/>
</dbReference>
<proteinExistence type="predicted"/>
<name>A0A931MG83_9BURK</name>
<protein>
    <submittedName>
        <fullName evidence="3">Hemerythrin domain-containing protein</fullName>
    </submittedName>
</protein>
<dbReference type="Gene3D" id="1.20.120.520">
    <property type="entry name" value="nmb1532 protein domain like"/>
    <property type="match status" value="1"/>
</dbReference>
<sequence length="160" mass="17793">MTPTNPPTDQDACELLDADHIAVKHLFVEYARLAMLQADAAERTALAMKICEELTVHAAIEEEIFYPALEDALPETSDLMEEAREEHQEAKDMIAQIQAMGEAGPEMDDLVAELNRAIEHHVKEERDEIFPKAKGAGLDLADLAQQMRERQQALQTADAA</sequence>
<evidence type="ECO:0000313" key="3">
    <source>
        <dbReference type="EMBL" id="MBG9387604.1"/>
    </source>
</evidence>
<evidence type="ECO:0000259" key="2">
    <source>
        <dbReference type="Pfam" id="PF01814"/>
    </source>
</evidence>
<dbReference type="InterPro" id="IPR012312">
    <property type="entry name" value="Hemerythrin-like"/>
</dbReference>
<dbReference type="PANTHER" id="PTHR35585:SF1">
    <property type="entry name" value="HHE DOMAIN PROTEIN (AFU_ORTHOLOGUE AFUA_4G00730)"/>
    <property type="match status" value="1"/>
</dbReference>
<evidence type="ECO:0000313" key="4">
    <source>
        <dbReference type="Proteomes" id="UP000651050"/>
    </source>
</evidence>
<accession>A0A931MG83</accession>
<organism evidence="3 4">
    <name type="scientific">Caenimonas aquaedulcis</name>
    <dbReference type="NCBI Taxonomy" id="2793270"/>
    <lineage>
        <taxon>Bacteria</taxon>
        <taxon>Pseudomonadati</taxon>
        <taxon>Pseudomonadota</taxon>
        <taxon>Betaproteobacteria</taxon>
        <taxon>Burkholderiales</taxon>
        <taxon>Comamonadaceae</taxon>
        <taxon>Caenimonas</taxon>
    </lineage>
</organism>
<keyword evidence="1" id="KW-0175">Coiled coil</keyword>
<dbReference type="Proteomes" id="UP000651050">
    <property type="component" value="Unassembled WGS sequence"/>
</dbReference>
<dbReference type="AlphaFoldDB" id="A0A931MG83"/>
<reference evidence="3" key="1">
    <citation type="submission" date="2020-11" db="EMBL/GenBank/DDBJ databases">
        <title>Bacterial whole genome sequence for Caenimonas sp. DR4.4.</title>
        <authorList>
            <person name="Le V."/>
            <person name="Ko S.-R."/>
            <person name="Ahn C.-Y."/>
            <person name="Oh H.-M."/>
        </authorList>
    </citation>
    <scope>NUCLEOTIDE SEQUENCE</scope>
    <source>
        <strain evidence="3">DR4.4</strain>
    </source>
</reference>
<dbReference type="EMBL" id="JADWYS010000001">
    <property type="protein sequence ID" value="MBG9387604.1"/>
    <property type="molecule type" value="Genomic_DNA"/>
</dbReference>
<gene>
    <name evidence="3" type="ORF">I5803_06215</name>
</gene>